<dbReference type="Proteomes" id="UP000694036">
    <property type="component" value="Chromosome"/>
</dbReference>
<dbReference type="GeneID" id="65560288"/>
<dbReference type="EMBL" id="CP077715">
    <property type="protein sequence ID" value="QXJ32183.1"/>
    <property type="molecule type" value="Genomic_DNA"/>
</dbReference>
<dbReference type="Proteomes" id="UP000693941">
    <property type="component" value="Chromosome"/>
</dbReference>
<organism evidence="1 3">
    <name type="scientific">Saccharolobus shibatae</name>
    <dbReference type="NCBI Taxonomy" id="2286"/>
    <lineage>
        <taxon>Archaea</taxon>
        <taxon>Thermoproteota</taxon>
        <taxon>Thermoprotei</taxon>
        <taxon>Sulfolobales</taxon>
        <taxon>Sulfolobaceae</taxon>
        <taxon>Saccharolobus</taxon>
    </lineage>
</organism>
<evidence type="ECO:0000313" key="2">
    <source>
        <dbReference type="EMBL" id="QXJ35195.1"/>
    </source>
</evidence>
<dbReference type="RefSeq" id="WP_218257842.1">
    <property type="nucleotide sequence ID" value="NZ_CP077713.1"/>
</dbReference>
<accession>A0A8F5BVP4</accession>
<dbReference type="AlphaFoldDB" id="A0A8F5BVP4"/>
<name>A0A8F5BVP4_9CREN</name>
<evidence type="ECO:0000313" key="4">
    <source>
        <dbReference type="Proteomes" id="UP000694036"/>
    </source>
</evidence>
<sequence>MNSVIIGKKDVRRVRVKNNTDEVLVISADIGNYMDEIKSFNAKVSGKKVMSITCDSEDEFKRMVIYLAIVSRLSLKSKVKRLAALELVKVMDLVDLDYWYNKIINSYTKRHRISDTFRTISALKRLLKLD</sequence>
<evidence type="ECO:0000313" key="1">
    <source>
        <dbReference type="EMBL" id="QXJ32183.1"/>
    </source>
</evidence>
<reference evidence="1 4" key="1">
    <citation type="journal article" date="2021" name="Environ. Microbiol.">
        <title>New insights into the diversity and evolution of the archaeal mobilome from three complete genomes of Saccharolobus shibatae.</title>
        <authorList>
            <person name="Medvedeva S."/>
            <person name="Brandt D."/>
            <person name="Cvirkaite-Krupovic V."/>
            <person name="Liu Y."/>
            <person name="Severinov K."/>
            <person name="Ishino S."/>
            <person name="Ishino Y."/>
            <person name="Prangishvili D."/>
            <person name="Kalinowski J."/>
            <person name="Krupovic M."/>
        </authorList>
    </citation>
    <scope>NUCLEOTIDE SEQUENCE</scope>
    <source>
        <strain evidence="1">BEU9</strain>
        <strain evidence="2 4">S38A</strain>
    </source>
</reference>
<gene>
    <name evidence="1" type="ORF">J5U21_01834</name>
    <name evidence="2" type="ORF">J5U22_01742</name>
</gene>
<protein>
    <submittedName>
        <fullName evidence="1">Uncharacterized protein</fullName>
    </submittedName>
</protein>
<keyword evidence="4" id="KW-1185">Reference proteome</keyword>
<proteinExistence type="predicted"/>
<evidence type="ECO:0000313" key="3">
    <source>
        <dbReference type="Proteomes" id="UP000693941"/>
    </source>
</evidence>
<dbReference type="EMBL" id="CP077713">
    <property type="protein sequence ID" value="QXJ35195.1"/>
    <property type="molecule type" value="Genomic_DNA"/>
</dbReference>